<sequence length="557" mass="62316">MEIDALKSNASLLTPESMTKKRRDALTAVFSNTKPRALQAKLSKIRAAESKADGNSKKVEVMDPSRTSVKMNCQRGHTGYRGYHTGNIDPALESPGSSTMALNAYGPGDNDHSIDSFGTNTTSHGGYRSKYRSQSFDSFDQSSICSSTTEPNAYRPRGYGQRLDNFDSSTSGQINYPSTYPGQSFNGFDQNNISSSSIDTSIYGSADWNHSYDNFSQSGTGPDFGPHGTGFDKYGGGSNAIYTGLENQIYPYNPDDMKISWEMARQHQSAALKHEYPEMVEKMGPLADVAARGLEINDNIPTIASGPVADNDGDNNNTPLQASIVNYTLVESNGRMVKRYIQPRWDMKTVQKHTPLAPRGTKFNIGDNPHILRKPVIKGKIEADKLRFDVIDSDGNLHERYFHRIDEENWGDGKWISDANKWRSQTIRRLFKNDPLFKANDTREKWTDEEESYFKAAVLRIAKENRRKLAAKDWNKLVVEHNRKFFSSGTSPDGAQAKEGAPAVRTSSGLRTKYKRFPDLIAQVTQIINSPQEDTDNTEIKLEDEKEKKVSVDDKHI</sequence>
<dbReference type="EMBL" id="KN832876">
    <property type="protein sequence ID" value="KIN00888.1"/>
    <property type="molecule type" value="Genomic_DNA"/>
</dbReference>
<feature type="region of interest" description="Disordered" evidence="1">
    <location>
        <begin position="488"/>
        <end position="507"/>
    </location>
</feature>
<gene>
    <name evidence="2" type="ORF">OIDMADRAFT_54033</name>
</gene>
<dbReference type="InParanoid" id="A0A0C3DFY0"/>
<feature type="compositionally biased region" description="Basic and acidic residues" evidence="1">
    <location>
        <begin position="538"/>
        <end position="557"/>
    </location>
</feature>
<reference evidence="2 3" key="1">
    <citation type="submission" date="2014-04" db="EMBL/GenBank/DDBJ databases">
        <authorList>
            <consortium name="DOE Joint Genome Institute"/>
            <person name="Kuo A."/>
            <person name="Martino E."/>
            <person name="Perotto S."/>
            <person name="Kohler A."/>
            <person name="Nagy L.G."/>
            <person name="Floudas D."/>
            <person name="Copeland A."/>
            <person name="Barry K.W."/>
            <person name="Cichocki N."/>
            <person name="Veneault-Fourrey C."/>
            <person name="LaButti K."/>
            <person name="Lindquist E.A."/>
            <person name="Lipzen A."/>
            <person name="Lundell T."/>
            <person name="Morin E."/>
            <person name="Murat C."/>
            <person name="Sun H."/>
            <person name="Tunlid A."/>
            <person name="Henrissat B."/>
            <person name="Grigoriev I.V."/>
            <person name="Hibbett D.S."/>
            <person name="Martin F."/>
            <person name="Nordberg H.P."/>
            <person name="Cantor M.N."/>
            <person name="Hua S.X."/>
        </authorList>
    </citation>
    <scope>NUCLEOTIDE SEQUENCE [LARGE SCALE GENOMIC DNA]</scope>
    <source>
        <strain evidence="2 3">Zn</strain>
    </source>
</reference>
<dbReference type="Proteomes" id="UP000054321">
    <property type="component" value="Unassembled WGS sequence"/>
</dbReference>
<protein>
    <submittedName>
        <fullName evidence="2">Uncharacterized protein</fullName>
    </submittedName>
</protein>
<dbReference type="HOGENOM" id="CLU_489233_0_0_1"/>
<proteinExistence type="predicted"/>
<evidence type="ECO:0000313" key="3">
    <source>
        <dbReference type="Proteomes" id="UP000054321"/>
    </source>
</evidence>
<feature type="region of interest" description="Disordered" evidence="1">
    <location>
        <begin position="93"/>
        <end position="129"/>
    </location>
</feature>
<evidence type="ECO:0000256" key="1">
    <source>
        <dbReference type="SAM" id="MobiDB-lite"/>
    </source>
</evidence>
<organism evidence="2 3">
    <name type="scientific">Oidiodendron maius (strain Zn)</name>
    <dbReference type="NCBI Taxonomy" id="913774"/>
    <lineage>
        <taxon>Eukaryota</taxon>
        <taxon>Fungi</taxon>
        <taxon>Dikarya</taxon>
        <taxon>Ascomycota</taxon>
        <taxon>Pezizomycotina</taxon>
        <taxon>Leotiomycetes</taxon>
        <taxon>Leotiomycetes incertae sedis</taxon>
        <taxon>Myxotrichaceae</taxon>
        <taxon>Oidiodendron</taxon>
    </lineage>
</organism>
<name>A0A0C3DFY0_OIDMZ</name>
<keyword evidence="3" id="KW-1185">Reference proteome</keyword>
<evidence type="ECO:0000313" key="2">
    <source>
        <dbReference type="EMBL" id="KIN00888.1"/>
    </source>
</evidence>
<dbReference type="AlphaFoldDB" id="A0A0C3DFY0"/>
<dbReference type="OrthoDB" id="3556674at2759"/>
<feature type="region of interest" description="Disordered" evidence="1">
    <location>
        <begin position="528"/>
        <end position="557"/>
    </location>
</feature>
<reference evidence="3" key="2">
    <citation type="submission" date="2015-01" db="EMBL/GenBank/DDBJ databases">
        <title>Evolutionary Origins and Diversification of the Mycorrhizal Mutualists.</title>
        <authorList>
            <consortium name="DOE Joint Genome Institute"/>
            <consortium name="Mycorrhizal Genomics Consortium"/>
            <person name="Kohler A."/>
            <person name="Kuo A."/>
            <person name="Nagy L.G."/>
            <person name="Floudas D."/>
            <person name="Copeland A."/>
            <person name="Barry K.W."/>
            <person name="Cichocki N."/>
            <person name="Veneault-Fourrey C."/>
            <person name="LaButti K."/>
            <person name="Lindquist E.A."/>
            <person name="Lipzen A."/>
            <person name="Lundell T."/>
            <person name="Morin E."/>
            <person name="Murat C."/>
            <person name="Riley R."/>
            <person name="Ohm R."/>
            <person name="Sun H."/>
            <person name="Tunlid A."/>
            <person name="Henrissat B."/>
            <person name="Grigoriev I.V."/>
            <person name="Hibbett D.S."/>
            <person name="Martin F."/>
        </authorList>
    </citation>
    <scope>NUCLEOTIDE SEQUENCE [LARGE SCALE GENOMIC DNA]</scope>
    <source>
        <strain evidence="3">Zn</strain>
    </source>
</reference>
<accession>A0A0C3DFY0</accession>